<accession>A0A401YKT1</accession>
<evidence type="ECO:0008006" key="4">
    <source>
        <dbReference type="Google" id="ProtNLM"/>
    </source>
</evidence>
<dbReference type="AlphaFoldDB" id="A0A401YKT1"/>
<keyword evidence="3" id="KW-1185">Reference proteome</keyword>
<proteinExistence type="predicted"/>
<organism evidence="2 3">
    <name type="scientific">Embleya hyalina</name>
    <dbReference type="NCBI Taxonomy" id="516124"/>
    <lineage>
        <taxon>Bacteria</taxon>
        <taxon>Bacillati</taxon>
        <taxon>Actinomycetota</taxon>
        <taxon>Actinomycetes</taxon>
        <taxon>Kitasatosporales</taxon>
        <taxon>Streptomycetaceae</taxon>
        <taxon>Embleya</taxon>
    </lineage>
</organism>
<gene>
    <name evidence="2" type="ORF">EHYA_02808</name>
</gene>
<dbReference type="Proteomes" id="UP000286931">
    <property type="component" value="Unassembled WGS sequence"/>
</dbReference>
<dbReference type="EMBL" id="BIFH01000017">
    <property type="protein sequence ID" value="GCD95139.1"/>
    <property type="molecule type" value="Genomic_DNA"/>
</dbReference>
<evidence type="ECO:0000313" key="3">
    <source>
        <dbReference type="Proteomes" id="UP000286931"/>
    </source>
</evidence>
<evidence type="ECO:0000256" key="1">
    <source>
        <dbReference type="SAM" id="MobiDB-lite"/>
    </source>
</evidence>
<feature type="region of interest" description="Disordered" evidence="1">
    <location>
        <begin position="169"/>
        <end position="189"/>
    </location>
</feature>
<sequence>MIERRLSGIFAALSAVLVLSLASGCGDSVKKQEVKTPEMSEDQARATAEEYTRLVIAGIKAPAVDRAPSFNVSPCGEVMSGKDSVEKTFTALRIQNVTVPSRQQESVFRQARTTIEGMGFRIRKFETATAAGKGAGNLTAMKPADGFSIILQTTASAEEVMIMVSSPCLERPKASGGGSHPEPPAGRTS</sequence>
<name>A0A401YKT1_9ACTN</name>
<comment type="caution">
    <text evidence="2">The sequence shown here is derived from an EMBL/GenBank/DDBJ whole genome shotgun (WGS) entry which is preliminary data.</text>
</comment>
<evidence type="ECO:0000313" key="2">
    <source>
        <dbReference type="EMBL" id="GCD95139.1"/>
    </source>
</evidence>
<protein>
    <recommendedName>
        <fullName evidence="4">Lipoprotein</fullName>
    </recommendedName>
</protein>
<reference evidence="2 3" key="1">
    <citation type="submission" date="2018-12" db="EMBL/GenBank/DDBJ databases">
        <title>Draft genome sequence of Embleya hyalina NBRC 13850T.</title>
        <authorList>
            <person name="Komaki H."/>
            <person name="Hosoyama A."/>
            <person name="Kimura A."/>
            <person name="Ichikawa N."/>
            <person name="Tamura T."/>
        </authorList>
    </citation>
    <scope>NUCLEOTIDE SEQUENCE [LARGE SCALE GENOMIC DNA]</scope>
    <source>
        <strain evidence="2 3">NBRC 13850</strain>
    </source>
</reference>
<dbReference type="PROSITE" id="PS51257">
    <property type="entry name" value="PROKAR_LIPOPROTEIN"/>
    <property type="match status" value="1"/>
</dbReference>